<sequence>MRPDQQGSRIGIVMNGSPLFSGGVGSGESEIRRWLLEQDLIEAIELAPVSTGHLGITMEA</sequence>
<accession>A0A8J7WCK3</accession>
<proteinExistence type="predicted"/>
<dbReference type="SUPFAM" id="SSF53335">
    <property type="entry name" value="S-adenosyl-L-methionine-dependent methyltransferases"/>
    <property type="match status" value="1"/>
</dbReference>
<dbReference type="RefSeq" id="WP_212535921.1">
    <property type="nucleotide sequence ID" value="NZ_JAGTUU010000003.1"/>
</dbReference>
<gene>
    <name evidence="1" type="ORF">KB874_07330</name>
</gene>
<reference evidence="1" key="1">
    <citation type="submission" date="2021-04" db="EMBL/GenBank/DDBJ databases">
        <authorList>
            <person name="Yoon J."/>
        </authorList>
    </citation>
    <scope>NUCLEOTIDE SEQUENCE</scope>
    <source>
        <strain evidence="1">KMU-90</strain>
    </source>
</reference>
<dbReference type="InterPro" id="IPR029063">
    <property type="entry name" value="SAM-dependent_MTases_sf"/>
</dbReference>
<comment type="caution">
    <text evidence="1">The sequence shown here is derived from an EMBL/GenBank/DDBJ whole genome shotgun (WGS) entry which is preliminary data.</text>
</comment>
<evidence type="ECO:0000313" key="2">
    <source>
        <dbReference type="Proteomes" id="UP000681356"/>
    </source>
</evidence>
<dbReference type="Proteomes" id="UP000681356">
    <property type="component" value="Unassembled WGS sequence"/>
</dbReference>
<dbReference type="EMBL" id="JAGTUU010000003">
    <property type="protein sequence ID" value="MBS0123944.1"/>
    <property type="molecule type" value="Genomic_DNA"/>
</dbReference>
<evidence type="ECO:0000313" key="1">
    <source>
        <dbReference type="EMBL" id="MBS0123944.1"/>
    </source>
</evidence>
<dbReference type="Gene3D" id="3.40.50.150">
    <property type="entry name" value="Vaccinia Virus protein VP39"/>
    <property type="match status" value="1"/>
</dbReference>
<keyword evidence="2" id="KW-1185">Reference proteome</keyword>
<name>A0A8J7WCK3_9RHOB</name>
<dbReference type="AlphaFoldDB" id="A0A8J7WCK3"/>
<organism evidence="1 2">
    <name type="scientific">Thetidibacter halocola</name>
    <dbReference type="NCBI Taxonomy" id="2827239"/>
    <lineage>
        <taxon>Bacteria</taxon>
        <taxon>Pseudomonadati</taxon>
        <taxon>Pseudomonadota</taxon>
        <taxon>Alphaproteobacteria</taxon>
        <taxon>Rhodobacterales</taxon>
        <taxon>Roseobacteraceae</taxon>
        <taxon>Thetidibacter</taxon>
    </lineage>
</organism>
<protein>
    <submittedName>
        <fullName evidence="1">Uncharacterized protein</fullName>
    </submittedName>
</protein>